<sequence>MDRTEAADRLLVAAEELFYRRGIQAVGMDEIRSRSGVSLKRLYQCFPSKEELVVAYLRHRDDRWRAALVESVTRCDPPDRLLAVFDWLGGWFAEPDFRGCAFINSFGEFGDNAPAVADTVRHHRHELTRYLAALVEEANLGDRRTLTAQLQLLIDGAITAAAINGDPNAARNARDAAKTLLDAARRRP</sequence>
<dbReference type="InterPro" id="IPR036271">
    <property type="entry name" value="Tet_transcr_reg_TetR-rel_C_sf"/>
</dbReference>
<dbReference type="Proteomes" id="UP000266677">
    <property type="component" value="Unassembled WGS sequence"/>
</dbReference>
<organism evidence="6 7">
    <name type="scientific">Nocardia panacis</name>
    <dbReference type="NCBI Taxonomy" id="2340916"/>
    <lineage>
        <taxon>Bacteria</taxon>
        <taxon>Bacillati</taxon>
        <taxon>Actinomycetota</taxon>
        <taxon>Actinomycetes</taxon>
        <taxon>Mycobacteriales</taxon>
        <taxon>Nocardiaceae</taxon>
        <taxon>Nocardia</taxon>
    </lineage>
</organism>
<dbReference type="SUPFAM" id="SSF48498">
    <property type="entry name" value="Tetracyclin repressor-like, C-terminal domain"/>
    <property type="match status" value="1"/>
</dbReference>
<keyword evidence="1" id="KW-0805">Transcription regulation</keyword>
<dbReference type="PANTHER" id="PTHR47506:SF3">
    <property type="entry name" value="HTH-TYPE TRANSCRIPTIONAL REGULATOR LMRA"/>
    <property type="match status" value="1"/>
</dbReference>
<dbReference type="SUPFAM" id="SSF46689">
    <property type="entry name" value="Homeodomain-like"/>
    <property type="match status" value="1"/>
</dbReference>
<dbReference type="PROSITE" id="PS50977">
    <property type="entry name" value="HTH_TETR_2"/>
    <property type="match status" value="1"/>
</dbReference>
<evidence type="ECO:0000256" key="4">
    <source>
        <dbReference type="PROSITE-ProRule" id="PRU00335"/>
    </source>
</evidence>
<dbReference type="OrthoDB" id="4214267at2"/>
<evidence type="ECO:0000256" key="2">
    <source>
        <dbReference type="ARBA" id="ARBA00023125"/>
    </source>
</evidence>
<feature type="DNA-binding region" description="H-T-H motif" evidence="4">
    <location>
        <begin position="27"/>
        <end position="46"/>
    </location>
</feature>
<dbReference type="Pfam" id="PF16925">
    <property type="entry name" value="TetR_C_13"/>
    <property type="match status" value="1"/>
</dbReference>
<dbReference type="Gene3D" id="1.10.357.10">
    <property type="entry name" value="Tetracycline Repressor, domain 2"/>
    <property type="match status" value="1"/>
</dbReference>
<feature type="domain" description="HTH tetR-type" evidence="5">
    <location>
        <begin position="4"/>
        <end position="64"/>
    </location>
</feature>
<keyword evidence="2 4" id="KW-0238">DNA-binding</keyword>
<dbReference type="AlphaFoldDB" id="A0A3A4K0J0"/>
<gene>
    <name evidence="6" type="ORF">D5S18_26665</name>
</gene>
<evidence type="ECO:0000313" key="7">
    <source>
        <dbReference type="Proteomes" id="UP000266677"/>
    </source>
</evidence>
<dbReference type="GO" id="GO:0003677">
    <property type="term" value="F:DNA binding"/>
    <property type="evidence" value="ECO:0007669"/>
    <property type="project" value="UniProtKB-UniRule"/>
</dbReference>
<keyword evidence="3" id="KW-0804">Transcription</keyword>
<evidence type="ECO:0000259" key="5">
    <source>
        <dbReference type="PROSITE" id="PS50977"/>
    </source>
</evidence>
<evidence type="ECO:0000256" key="3">
    <source>
        <dbReference type="ARBA" id="ARBA00023163"/>
    </source>
</evidence>
<dbReference type="InterPro" id="IPR009057">
    <property type="entry name" value="Homeodomain-like_sf"/>
</dbReference>
<evidence type="ECO:0000313" key="6">
    <source>
        <dbReference type="EMBL" id="RJO70783.1"/>
    </source>
</evidence>
<evidence type="ECO:0000256" key="1">
    <source>
        <dbReference type="ARBA" id="ARBA00023015"/>
    </source>
</evidence>
<dbReference type="Pfam" id="PF00440">
    <property type="entry name" value="TetR_N"/>
    <property type="match status" value="1"/>
</dbReference>
<keyword evidence="7" id="KW-1185">Reference proteome</keyword>
<reference evidence="6 7" key="1">
    <citation type="submission" date="2018-09" db="EMBL/GenBank/DDBJ databases">
        <title>YIM PH21274 draft genome.</title>
        <authorList>
            <person name="Miao C."/>
        </authorList>
    </citation>
    <scope>NUCLEOTIDE SEQUENCE [LARGE SCALE GENOMIC DNA]</scope>
    <source>
        <strain evidence="6 7">YIM PH 21724</strain>
    </source>
</reference>
<protein>
    <submittedName>
        <fullName evidence="6">TetR/AcrR family transcriptional regulator</fullName>
    </submittedName>
</protein>
<dbReference type="RefSeq" id="WP_120043840.1">
    <property type="nucleotide sequence ID" value="NZ_QZFU01000036.1"/>
</dbReference>
<dbReference type="EMBL" id="QZFU01000036">
    <property type="protein sequence ID" value="RJO70783.1"/>
    <property type="molecule type" value="Genomic_DNA"/>
</dbReference>
<dbReference type="PRINTS" id="PR00455">
    <property type="entry name" value="HTHTETR"/>
</dbReference>
<accession>A0A3A4K0J0</accession>
<comment type="caution">
    <text evidence="6">The sequence shown here is derived from an EMBL/GenBank/DDBJ whole genome shotgun (WGS) entry which is preliminary data.</text>
</comment>
<dbReference type="InterPro" id="IPR011075">
    <property type="entry name" value="TetR_C"/>
</dbReference>
<dbReference type="PANTHER" id="PTHR47506">
    <property type="entry name" value="TRANSCRIPTIONAL REGULATORY PROTEIN"/>
    <property type="match status" value="1"/>
</dbReference>
<proteinExistence type="predicted"/>
<name>A0A3A4K0J0_9NOCA</name>
<dbReference type="InterPro" id="IPR001647">
    <property type="entry name" value="HTH_TetR"/>
</dbReference>